<feature type="compositionally biased region" description="Pro residues" evidence="1">
    <location>
        <begin position="333"/>
        <end position="350"/>
    </location>
</feature>
<feature type="compositionally biased region" description="Acidic residues" evidence="1">
    <location>
        <begin position="137"/>
        <end position="148"/>
    </location>
</feature>
<feature type="compositionally biased region" description="Basic and acidic residues" evidence="1">
    <location>
        <begin position="47"/>
        <end position="62"/>
    </location>
</feature>
<gene>
    <name evidence="2" type="ORF">BCV69DRAFT_83781</name>
</gene>
<feature type="region of interest" description="Disordered" evidence="1">
    <location>
        <begin position="290"/>
        <end position="429"/>
    </location>
</feature>
<evidence type="ECO:0000313" key="2">
    <source>
        <dbReference type="EMBL" id="PWN18057.1"/>
    </source>
</evidence>
<feature type="region of interest" description="Disordered" evidence="1">
    <location>
        <begin position="1246"/>
        <end position="1416"/>
    </location>
</feature>
<dbReference type="Proteomes" id="UP000245942">
    <property type="component" value="Unassembled WGS sequence"/>
</dbReference>
<evidence type="ECO:0000256" key="1">
    <source>
        <dbReference type="SAM" id="MobiDB-lite"/>
    </source>
</evidence>
<feature type="compositionally biased region" description="Polar residues" evidence="1">
    <location>
        <begin position="301"/>
        <end position="332"/>
    </location>
</feature>
<feature type="region of interest" description="Disordered" evidence="1">
    <location>
        <begin position="1"/>
        <end position="163"/>
    </location>
</feature>
<feature type="compositionally biased region" description="Polar residues" evidence="1">
    <location>
        <begin position="79"/>
        <end position="89"/>
    </location>
</feature>
<feature type="region of interest" description="Disordered" evidence="1">
    <location>
        <begin position="524"/>
        <end position="543"/>
    </location>
</feature>
<feature type="compositionally biased region" description="Low complexity" evidence="1">
    <location>
        <begin position="1354"/>
        <end position="1365"/>
    </location>
</feature>
<organism evidence="2 3">
    <name type="scientific">Pseudomicrostroma glucosiphilum</name>
    <dbReference type="NCBI Taxonomy" id="1684307"/>
    <lineage>
        <taxon>Eukaryota</taxon>
        <taxon>Fungi</taxon>
        <taxon>Dikarya</taxon>
        <taxon>Basidiomycota</taxon>
        <taxon>Ustilaginomycotina</taxon>
        <taxon>Exobasidiomycetes</taxon>
        <taxon>Microstromatales</taxon>
        <taxon>Microstromatales incertae sedis</taxon>
        <taxon>Pseudomicrostroma</taxon>
    </lineage>
</organism>
<feature type="region of interest" description="Disordered" evidence="1">
    <location>
        <begin position="605"/>
        <end position="719"/>
    </location>
</feature>
<feature type="compositionally biased region" description="Basic and acidic residues" evidence="1">
    <location>
        <begin position="125"/>
        <end position="136"/>
    </location>
</feature>
<feature type="compositionally biased region" description="Polar residues" evidence="1">
    <location>
        <begin position="1251"/>
        <end position="1264"/>
    </location>
</feature>
<name>A0A316TXY0_9BASI</name>
<feature type="compositionally biased region" description="Polar residues" evidence="1">
    <location>
        <begin position="610"/>
        <end position="619"/>
    </location>
</feature>
<proteinExistence type="predicted"/>
<dbReference type="GeneID" id="37017306"/>
<feature type="compositionally biased region" description="Polar residues" evidence="1">
    <location>
        <begin position="1309"/>
        <end position="1328"/>
    </location>
</feature>
<feature type="compositionally biased region" description="Low complexity" evidence="1">
    <location>
        <begin position="405"/>
        <end position="415"/>
    </location>
</feature>
<feature type="compositionally biased region" description="Acidic residues" evidence="1">
    <location>
        <begin position="975"/>
        <end position="985"/>
    </location>
</feature>
<accession>A0A316TXY0</accession>
<feature type="compositionally biased region" description="Basic and acidic residues" evidence="1">
    <location>
        <begin position="832"/>
        <end position="846"/>
    </location>
</feature>
<evidence type="ECO:0000313" key="3">
    <source>
        <dbReference type="Proteomes" id="UP000245942"/>
    </source>
</evidence>
<feature type="compositionally biased region" description="Acidic residues" evidence="1">
    <location>
        <begin position="1074"/>
        <end position="1099"/>
    </location>
</feature>
<feature type="compositionally biased region" description="Low complexity" evidence="1">
    <location>
        <begin position="644"/>
        <end position="657"/>
    </location>
</feature>
<reference evidence="2 3" key="1">
    <citation type="journal article" date="2018" name="Mol. Biol. Evol.">
        <title>Broad Genomic Sampling Reveals a Smut Pathogenic Ancestry of the Fungal Clade Ustilaginomycotina.</title>
        <authorList>
            <person name="Kijpornyongpan T."/>
            <person name="Mondo S.J."/>
            <person name="Barry K."/>
            <person name="Sandor L."/>
            <person name="Lee J."/>
            <person name="Lipzen A."/>
            <person name="Pangilinan J."/>
            <person name="LaButti K."/>
            <person name="Hainaut M."/>
            <person name="Henrissat B."/>
            <person name="Grigoriev I.V."/>
            <person name="Spatafora J.W."/>
            <person name="Aime M.C."/>
        </authorList>
    </citation>
    <scope>NUCLEOTIDE SEQUENCE [LARGE SCALE GENOMIC DNA]</scope>
    <source>
        <strain evidence="2 3">MCA 4718</strain>
    </source>
</reference>
<feature type="compositionally biased region" description="Acidic residues" evidence="1">
    <location>
        <begin position="1106"/>
        <end position="1132"/>
    </location>
</feature>
<feature type="compositionally biased region" description="Polar residues" evidence="1">
    <location>
        <begin position="1272"/>
        <end position="1282"/>
    </location>
</feature>
<dbReference type="EMBL" id="KZ819338">
    <property type="protein sequence ID" value="PWN18057.1"/>
    <property type="molecule type" value="Genomic_DNA"/>
</dbReference>
<dbReference type="RefSeq" id="XP_025345217.1">
    <property type="nucleotide sequence ID" value="XM_025495572.1"/>
</dbReference>
<keyword evidence="3" id="KW-1185">Reference proteome</keyword>
<feature type="compositionally biased region" description="Low complexity" evidence="1">
    <location>
        <begin position="569"/>
        <end position="582"/>
    </location>
</feature>
<feature type="region of interest" description="Disordered" evidence="1">
    <location>
        <begin position="781"/>
        <end position="1234"/>
    </location>
</feature>
<feature type="compositionally biased region" description="Acidic residues" evidence="1">
    <location>
        <begin position="1338"/>
        <end position="1353"/>
    </location>
</feature>
<dbReference type="OrthoDB" id="10692247at2759"/>
<sequence>MPPFGSSPDASIAEASSRSLQTSRTSEEQERRRKIRQARRQKKLQAKQRDRDQSISGRRTEDEPSASFIRQEPRDVRNETATTAHNVASRSEERQLQRKRARSQSRHRDRSASPYRPAVSGHGKGSTDRSRSRAETDESSASDSDDSREESRLAQGPKKRMKLEDDLEKTALLTFRLRSSSSQFERVLDSVPSLDTAQEHVRTKFHLGKSSAFRLSSESPLGGSVVLEDEEDFRAFKLRVLRSRAESTVITVDIIPAEQHPLAARLSASTSPSPAHNSMLPPYVKQSVAQAALKAPPMASTPKQKPSTKASTSTNATITRPTDRAATSQPSQALPPPILPVKRPAPPPAKSAPESEPYVPPSLRAKYTASSASTASGSPNIAPALLPNTATPGISPTPLQPEPTPSASTALAPASAHREPMPSVSAPLTMVDPTTVSKAEAAKLKKGPSASKKWVEGCIAAQAPCGICKAKTFHPCYICPDLIEGGLPYAEQQLENLKKLKRTKAWQKAAIKDLEAVIANAKALSDPNNNHSGGGKDDKAPPADVQVTAPAKAVAPVTSAASMVPENSTAISSGASAPAPTSSSPPPALNATYPEVNTAVNDEADEAVSSGETTAQAGMQQPVDEEQDELAATQEMEQRQSQLPGPAAAHVTPVVPVTDEAGAEPTAPSGPQTSDAVPMAEVPDRDDVSPTDAPDGEPPRSQKVAERQAQRQLKQRETKWNKIRKDCAAAQDKVRAYLARETRGETLHGAAKYHLTRNQNTLKQKTAELEELDSELSDFATKMNLQRPPRAPELDVMIPEPELRRSPRVSISQKSPVPTSSDGAEPSAAQQREGDVTEAQNERERLTAPPPVFTSKPRGRPKRLAVSSDTQGEDPPPPNTKGRKSLSDIAQTIDTSATKTASPTVGSHKARVGLRTPLSEHSEDDVETSPILRSVPIEQATEKIDEQPLPPPMITTSPRITRRRSQTLQPTVTETENDADDELESAAEGPRPTPRSPVKRGGQAGSPTSKTTANLTSANGEAIAKNGDAQLSQVSTAPPSSALTLPDPSQAPSRRITRQAAMRLPSSSSSGSETSDDSDDSDEEMQGGEAAAEDDAGEDQEAKSDSDEEEASEEDDAGGADQSESGEEDETEATQVVNGAANGSGAAQEADSSSSASSHTRSRSNSAASSINSAASKDDKALDDEEEDVASTSASSSTAMLSDREEEADPISTFSMKPASPARAPVEPVQAPRSSGIFSSFNFFQSNRNSQDVNGTKAAMTQPNGIGGRSVNGANHSASQPASGRRPKLSMPRLSELDASVLLRRRQQPNESAASSQASTPVVATRGQNLAAPVAANGDDDEGPDDADNDESGSESASSSSSDSSSDSDDGKTSSKKTLAQKKGNAGGAKNIVPASKRASAAVEAKKKRKGLADLF</sequence>
<feature type="compositionally biased region" description="Basic and acidic residues" evidence="1">
    <location>
        <begin position="697"/>
        <end position="719"/>
    </location>
</feature>
<feature type="compositionally biased region" description="Low complexity" evidence="1">
    <location>
        <begin position="1190"/>
        <end position="1199"/>
    </location>
</feature>
<feature type="compositionally biased region" description="Polar residues" evidence="1">
    <location>
        <begin position="1005"/>
        <end position="1019"/>
    </location>
</feature>
<feature type="compositionally biased region" description="Low complexity" evidence="1">
    <location>
        <begin position="1138"/>
        <end position="1175"/>
    </location>
</feature>
<feature type="region of interest" description="Disordered" evidence="1">
    <location>
        <begin position="569"/>
        <end position="593"/>
    </location>
</feature>
<feature type="compositionally biased region" description="Basic residues" evidence="1">
    <location>
        <begin position="32"/>
        <end position="46"/>
    </location>
</feature>
<feature type="compositionally biased region" description="Polar residues" evidence="1">
    <location>
        <begin position="809"/>
        <end position="822"/>
    </location>
</feature>
<feature type="compositionally biased region" description="Low complexity" evidence="1">
    <location>
        <begin position="368"/>
        <end position="378"/>
    </location>
</feature>
<feature type="compositionally biased region" description="Polar residues" evidence="1">
    <location>
        <begin position="1029"/>
        <end position="1043"/>
    </location>
</feature>
<protein>
    <submittedName>
        <fullName evidence="2">Uncharacterized protein</fullName>
    </submittedName>
</protein>
<feature type="compositionally biased region" description="Polar residues" evidence="1">
    <location>
        <begin position="888"/>
        <end position="905"/>
    </location>
</feature>
<feature type="compositionally biased region" description="Basic residues" evidence="1">
    <location>
        <begin position="97"/>
        <end position="109"/>
    </location>
</feature>